<sequence>MKAFDTFDANLRKNLLMLFAAGLSFWSGLASLLPTLPLYIEHIGASKQEIGIVMGSFAIGMLLCRPSMGALADNRGRKIVLLIGMSVAAIAPLGYLCVKSIIPLMVIRAFHGISIAAFATAYIALVSDLAPEHRRGEVVGYMSLVNPLGMGIGPAIGGFLQATAGYTPLFLSSAALCSLGLLCIIPIINPPIVTKPTNSKNYNFWQILTSHRVRIPAIVLLLSGLTLGSLHTFISLFIKSTGVDLNPGLFFTAAAVSSFSCRLFTGKASDRYGRGLFVTMSLIAYTFSVICIWQANNSFMFLLGALMEGAASGTLIPMISVLMTDRALPHERGRIFGASLMGFDIGLAIAGPILGTFAETLGYRDMFGLTTSLTVIAMIIFITQSSRNIPQSLRFALGRTEDIYAVK</sequence>
<dbReference type="CDD" id="cd17489">
    <property type="entry name" value="MFS_YfcJ_like"/>
    <property type="match status" value="1"/>
</dbReference>
<feature type="transmembrane region" description="Helical" evidence="5">
    <location>
        <begin position="15"/>
        <end position="40"/>
    </location>
</feature>
<dbReference type="KEGG" id="dcm:NIES806_14980"/>
<keyword evidence="3 5" id="KW-1133">Transmembrane helix</keyword>
<evidence type="ECO:0000256" key="2">
    <source>
        <dbReference type="ARBA" id="ARBA00022692"/>
    </source>
</evidence>
<dbReference type="InterPro" id="IPR011701">
    <property type="entry name" value="MFS"/>
</dbReference>
<dbReference type="Gene3D" id="1.20.1250.20">
    <property type="entry name" value="MFS general substrate transporter like domains"/>
    <property type="match status" value="2"/>
</dbReference>
<dbReference type="EMBL" id="AP018316">
    <property type="protein sequence ID" value="BAZ85297.1"/>
    <property type="molecule type" value="Genomic_DNA"/>
</dbReference>
<keyword evidence="8" id="KW-1185">Reference proteome</keyword>
<protein>
    <submittedName>
        <fullName evidence="7">Major facilitator superfamily protein</fullName>
    </submittedName>
</protein>
<dbReference type="PANTHER" id="PTHR23531:SF1">
    <property type="entry name" value="QUINOLENE RESISTANCE PROTEIN NORA"/>
    <property type="match status" value="1"/>
</dbReference>
<dbReference type="RefSeq" id="WP_096665800.1">
    <property type="nucleotide sequence ID" value="NZ_AP018316.1"/>
</dbReference>
<feature type="transmembrane region" description="Helical" evidence="5">
    <location>
        <begin position="366"/>
        <end position="384"/>
    </location>
</feature>
<dbReference type="PROSITE" id="PS50850">
    <property type="entry name" value="MFS"/>
    <property type="match status" value="1"/>
</dbReference>
<organism evidence="7 8">
    <name type="scientific">Dolichospermum compactum NIES-806</name>
    <dbReference type="NCBI Taxonomy" id="1973481"/>
    <lineage>
        <taxon>Bacteria</taxon>
        <taxon>Bacillati</taxon>
        <taxon>Cyanobacteriota</taxon>
        <taxon>Cyanophyceae</taxon>
        <taxon>Nostocales</taxon>
        <taxon>Aphanizomenonaceae</taxon>
        <taxon>Dolichospermum</taxon>
        <taxon>Dolichospermum compactum</taxon>
    </lineage>
</organism>
<feature type="transmembrane region" description="Helical" evidence="5">
    <location>
        <begin position="301"/>
        <end position="323"/>
    </location>
</feature>
<feature type="transmembrane region" description="Helical" evidence="5">
    <location>
        <begin position="79"/>
        <end position="102"/>
    </location>
</feature>
<feature type="transmembrane region" description="Helical" evidence="5">
    <location>
        <begin position="335"/>
        <end position="354"/>
    </location>
</feature>
<evidence type="ECO:0000313" key="8">
    <source>
        <dbReference type="Proteomes" id="UP000218702"/>
    </source>
</evidence>
<evidence type="ECO:0000313" key="7">
    <source>
        <dbReference type="EMBL" id="BAZ85297.1"/>
    </source>
</evidence>
<dbReference type="PANTHER" id="PTHR23531">
    <property type="entry name" value="QUINOLENE RESISTANCE PROTEIN NORA"/>
    <property type="match status" value="1"/>
</dbReference>
<dbReference type="SUPFAM" id="SSF103473">
    <property type="entry name" value="MFS general substrate transporter"/>
    <property type="match status" value="1"/>
</dbReference>
<dbReference type="AlphaFoldDB" id="A0A1Z4V1D3"/>
<feature type="transmembrane region" description="Helical" evidence="5">
    <location>
        <begin position="246"/>
        <end position="264"/>
    </location>
</feature>
<dbReference type="GO" id="GO:0005886">
    <property type="term" value="C:plasma membrane"/>
    <property type="evidence" value="ECO:0007669"/>
    <property type="project" value="UniProtKB-SubCell"/>
</dbReference>
<keyword evidence="2 5" id="KW-0812">Transmembrane</keyword>
<feature type="transmembrane region" description="Helical" evidence="5">
    <location>
        <begin position="213"/>
        <end position="234"/>
    </location>
</feature>
<evidence type="ECO:0000256" key="4">
    <source>
        <dbReference type="ARBA" id="ARBA00023136"/>
    </source>
</evidence>
<dbReference type="InterPro" id="IPR036259">
    <property type="entry name" value="MFS_trans_sf"/>
</dbReference>
<dbReference type="InterPro" id="IPR020846">
    <property type="entry name" value="MFS_dom"/>
</dbReference>
<evidence type="ECO:0000256" key="1">
    <source>
        <dbReference type="ARBA" id="ARBA00004651"/>
    </source>
</evidence>
<gene>
    <name evidence="7" type="ORF">NIES806_14980</name>
</gene>
<comment type="subcellular location">
    <subcellularLocation>
        <location evidence="1">Cell membrane</location>
        <topology evidence="1">Multi-pass membrane protein</topology>
    </subcellularLocation>
</comment>
<evidence type="ECO:0000256" key="3">
    <source>
        <dbReference type="ARBA" id="ARBA00022989"/>
    </source>
</evidence>
<reference evidence="7 8" key="1">
    <citation type="submission" date="2017-06" db="EMBL/GenBank/DDBJ databases">
        <title>Genome sequencing of cyanobaciteial culture collection at National Institute for Environmental Studies (NIES).</title>
        <authorList>
            <person name="Hirose Y."/>
            <person name="Shimura Y."/>
            <person name="Fujisawa T."/>
            <person name="Nakamura Y."/>
            <person name="Kawachi M."/>
        </authorList>
    </citation>
    <scope>NUCLEOTIDE SEQUENCE [LARGE SCALE GENOMIC DNA]</scope>
    <source>
        <strain evidence="7 8">NIES-806</strain>
    </source>
</reference>
<evidence type="ECO:0000256" key="5">
    <source>
        <dbReference type="SAM" id="Phobius"/>
    </source>
</evidence>
<evidence type="ECO:0000259" key="6">
    <source>
        <dbReference type="PROSITE" id="PS50850"/>
    </source>
</evidence>
<feature type="transmembrane region" description="Helical" evidence="5">
    <location>
        <begin position="108"/>
        <end position="126"/>
    </location>
</feature>
<keyword evidence="4 5" id="KW-0472">Membrane</keyword>
<feature type="domain" description="Major facilitator superfamily (MFS) profile" evidence="6">
    <location>
        <begin position="14"/>
        <end position="389"/>
    </location>
</feature>
<feature type="transmembrane region" description="Helical" evidence="5">
    <location>
        <begin position="276"/>
        <end position="295"/>
    </location>
</feature>
<accession>A0A1Z4V1D3</accession>
<dbReference type="InterPro" id="IPR052714">
    <property type="entry name" value="MFS_Exporter"/>
</dbReference>
<name>A0A1Z4V1D3_9CYAN</name>
<dbReference type="GO" id="GO:0022857">
    <property type="term" value="F:transmembrane transporter activity"/>
    <property type="evidence" value="ECO:0007669"/>
    <property type="project" value="InterPro"/>
</dbReference>
<feature type="transmembrane region" description="Helical" evidence="5">
    <location>
        <begin position="52"/>
        <end position="72"/>
    </location>
</feature>
<feature type="transmembrane region" description="Helical" evidence="5">
    <location>
        <begin position="138"/>
        <end position="157"/>
    </location>
</feature>
<dbReference type="Proteomes" id="UP000218702">
    <property type="component" value="Chromosome"/>
</dbReference>
<proteinExistence type="predicted"/>
<dbReference type="OrthoDB" id="9814001at2"/>
<feature type="transmembrane region" description="Helical" evidence="5">
    <location>
        <begin position="169"/>
        <end position="192"/>
    </location>
</feature>
<dbReference type="Pfam" id="PF07690">
    <property type="entry name" value="MFS_1"/>
    <property type="match status" value="1"/>
</dbReference>